<sequence length="865" mass="97299">MGKALVIVESPAKAKTINKYLGNAYVVKSSVGHVRDLPTSGSASKKSADSTKDKTKKTVKKDEKSALVNRMGVDPYHGWKANYEILPGKEKVVSELKTLAENAEHIYLATDLDREGEAIAWHLREIIGGDDNRFSRVVFNEITKNAIRQAFENPDKLNIDRVNAQQARRFMDRVVGYMVSPLLWKKIARGLSAGRVQSVAVRLIVDREREIKAFVPEEYWELYADLLAGKDTQLQMQVTHHNGKPFKPVNKAQTEAAVSLLEKADYVVAEREDKPTSSKPGAPFITSTLQQAASTRLGFGVKKTMMMAQRLYEAGHITYMRTDSTNLSQDALTMVRDYIGKEFGNKYLPDSANHYSSKENSQEAHEAIRPSDVKVLAEHLKDMEADAQKLYQLIWRQFVACQMTPAKYDSTTLIVKAADYQLRAKGRTLRFDGWTKVMPALRKNDEDRTLPTVAVGERLALQKLLPGQHFTKPPARYSDASLVKELEKRGIGRPSTYASIISTIQDRGYVRVENRRFYAEKMGEIVTDRLEENFRELMSYDFTARMESSLDQVANNQAQWKAVLDEFFAEFSQQLETAEQNPEKGGMRPNQMVLTSIDCPSCGRKMGIRTASTGVFLGCSGYALPPKERCKTTINLIPEAEVLNVLEGDDAETNALRARRRCPKCGTAMDSYLIDNQRKLHVCGNNPACDGYEIETGEFRIKGYDGPVVECEKCGSEMHMKMGRFGKYMACTNESCGNTRKILRNGEVAPPKEDPVPLPELPCEKSDAYFVLRDGAAGIFLAANTFPKSRETRAPLVEELVRFKDRLPEKMRYLAEAPVVDKDGNKTMVRFSRKTKQQYVASEKDGKATGWSAFYVDGKWVEGKK</sequence>
<feature type="site" description="Interaction with DNA" evidence="11">
    <location>
        <position position="184"/>
    </location>
</feature>
<dbReference type="PRINTS" id="PR00417">
    <property type="entry name" value="PRTPISMRASEI"/>
</dbReference>
<dbReference type="InterPro" id="IPR013263">
    <property type="entry name" value="TopoI_Znr_bac"/>
</dbReference>
<dbReference type="InterPro" id="IPR013498">
    <property type="entry name" value="Topo_IA_Znf"/>
</dbReference>
<dbReference type="CDD" id="cd00186">
    <property type="entry name" value="TOP1Ac"/>
    <property type="match status" value="1"/>
</dbReference>
<dbReference type="InterPro" id="IPR049330">
    <property type="entry name" value="TOP1_Znf"/>
</dbReference>
<comment type="function">
    <text evidence="11">Releases the supercoiling and torsional tension of DNA, which is introduced during the DNA replication and transcription, by transiently cleaving and rejoining one strand of the DNA duplex. Introduces a single-strand break via transesterification at a target site in duplex DNA. The scissile phosphodiester is attacked by the catalytic tyrosine of the enzyme, resulting in the formation of a DNA-(5'-phosphotyrosyl)-enzyme intermediate and the expulsion of a 3'-OH DNA strand. The free DNA strand then undergoes passage around the unbroken strand, thus removing DNA supercoils. Finally, in the religation step, the DNA 3'-OH attacks the covalent intermediate to expel the active-site tyrosine and restore the DNA phosphodiester backbone.</text>
</comment>
<evidence type="ECO:0000256" key="4">
    <source>
        <dbReference type="ARBA" id="ARBA00022737"/>
    </source>
</evidence>
<feature type="region of interest" description="Interaction with DNA" evidence="11">
    <location>
        <begin position="192"/>
        <end position="197"/>
    </location>
</feature>
<dbReference type="RefSeq" id="WP_208230973.1">
    <property type="nucleotide sequence ID" value="NZ_CP050854.1"/>
</dbReference>
<dbReference type="InterPro" id="IPR000380">
    <property type="entry name" value="Topo_IA"/>
</dbReference>
<evidence type="ECO:0000259" key="13">
    <source>
        <dbReference type="PROSITE" id="PS50880"/>
    </source>
</evidence>
<dbReference type="SUPFAM" id="SSF57783">
    <property type="entry name" value="Zinc beta-ribbon"/>
    <property type="match status" value="3"/>
</dbReference>
<dbReference type="Pfam" id="PF21372">
    <property type="entry name" value="Zn_ribbon_bTOP1"/>
    <property type="match status" value="1"/>
</dbReference>
<evidence type="ECO:0000256" key="1">
    <source>
        <dbReference type="ARBA" id="ARBA00000213"/>
    </source>
</evidence>
<keyword evidence="8 11" id="KW-0799">Topoisomerase</keyword>
<name>A0ABX7URI9_9GAMM</name>
<dbReference type="Gene3D" id="3.30.65.10">
    <property type="entry name" value="Bacterial Topoisomerase I, domain 1"/>
    <property type="match status" value="3"/>
</dbReference>
<feature type="site" description="Interaction with DNA" evidence="11">
    <location>
        <position position="321"/>
    </location>
</feature>
<gene>
    <name evidence="11 15" type="primary">topA</name>
    <name evidence="15" type="ORF">HC231_10845</name>
</gene>
<keyword evidence="16" id="KW-1185">Reference proteome</keyword>
<dbReference type="Pfam" id="PF08272">
    <property type="entry name" value="Zn_Ribbon_Topo"/>
    <property type="match status" value="2"/>
</dbReference>
<dbReference type="HAMAP" id="MF_00952">
    <property type="entry name" value="Topoisom_1_prok"/>
    <property type="match status" value="1"/>
</dbReference>
<dbReference type="InterPro" id="IPR013826">
    <property type="entry name" value="Topo_IA_cen_sub3"/>
</dbReference>
<dbReference type="SUPFAM" id="SSF56712">
    <property type="entry name" value="Prokaryotic type I DNA topoisomerase"/>
    <property type="match status" value="1"/>
</dbReference>
<evidence type="ECO:0000256" key="3">
    <source>
        <dbReference type="ARBA" id="ARBA00022723"/>
    </source>
</evidence>
<evidence type="ECO:0000313" key="15">
    <source>
        <dbReference type="EMBL" id="QTF08348.1"/>
    </source>
</evidence>
<organism evidence="15 16">
    <name type="scientific">Brenneria izadpanahii</name>
    <dbReference type="NCBI Taxonomy" id="2722756"/>
    <lineage>
        <taxon>Bacteria</taxon>
        <taxon>Pseudomonadati</taxon>
        <taxon>Pseudomonadota</taxon>
        <taxon>Gammaproteobacteria</taxon>
        <taxon>Enterobacterales</taxon>
        <taxon>Pectobacteriaceae</taxon>
        <taxon>Brenneria</taxon>
    </lineage>
</organism>
<keyword evidence="4" id="KW-0677">Repeat</keyword>
<dbReference type="InterPro" id="IPR023405">
    <property type="entry name" value="Topo_IA_core_domain"/>
</dbReference>
<keyword evidence="6" id="KW-0862">Zinc</keyword>
<dbReference type="PROSITE" id="PS52039">
    <property type="entry name" value="TOPO_IA_2"/>
    <property type="match status" value="1"/>
</dbReference>
<dbReference type="Gene3D" id="3.40.50.140">
    <property type="match status" value="1"/>
</dbReference>
<dbReference type="SMART" id="SM00493">
    <property type="entry name" value="TOPRIM"/>
    <property type="match status" value="1"/>
</dbReference>
<dbReference type="NCBIfam" id="TIGR01051">
    <property type="entry name" value="topA_bact"/>
    <property type="match status" value="1"/>
</dbReference>
<dbReference type="InterPro" id="IPR013825">
    <property type="entry name" value="Topo_IA_cen_sub2"/>
</dbReference>
<dbReference type="InterPro" id="IPR028612">
    <property type="entry name" value="Topoisom_1_IA"/>
</dbReference>
<keyword evidence="5" id="KW-0863">Zinc-finger</keyword>
<feature type="active site" description="O-(5'-phospho-DNA)-tyrosine intermediate" evidence="11">
    <location>
        <position position="319"/>
    </location>
</feature>
<dbReference type="InterPro" id="IPR003602">
    <property type="entry name" value="Topo_IA_DNA-bd_dom"/>
</dbReference>
<evidence type="ECO:0000256" key="12">
    <source>
        <dbReference type="SAM" id="MobiDB-lite"/>
    </source>
</evidence>
<dbReference type="Gene3D" id="1.10.290.10">
    <property type="entry name" value="Topoisomerase I, domain 4"/>
    <property type="match status" value="1"/>
</dbReference>
<accession>A0ABX7URI9</accession>
<dbReference type="PANTHER" id="PTHR42785">
    <property type="entry name" value="DNA TOPOISOMERASE, TYPE IA, CORE"/>
    <property type="match status" value="1"/>
</dbReference>
<evidence type="ECO:0000259" key="14">
    <source>
        <dbReference type="PROSITE" id="PS52039"/>
    </source>
</evidence>
<evidence type="ECO:0000256" key="2">
    <source>
        <dbReference type="ARBA" id="ARBA00009446"/>
    </source>
</evidence>
<evidence type="ECO:0000256" key="5">
    <source>
        <dbReference type="ARBA" id="ARBA00022771"/>
    </source>
</evidence>
<feature type="site" description="Interaction with DNA" evidence="11">
    <location>
        <position position="172"/>
    </location>
</feature>
<dbReference type="Gene3D" id="2.20.25.10">
    <property type="match status" value="1"/>
</dbReference>
<evidence type="ECO:0000256" key="11">
    <source>
        <dbReference type="HAMAP-Rule" id="MF_00952"/>
    </source>
</evidence>
<dbReference type="InterPro" id="IPR034149">
    <property type="entry name" value="TOPRIM_TopoI"/>
</dbReference>
<dbReference type="EC" id="5.6.2.1" evidence="11"/>
<dbReference type="Gene3D" id="1.10.460.10">
    <property type="entry name" value="Topoisomerase I, domain 2"/>
    <property type="match status" value="1"/>
</dbReference>
<dbReference type="EMBL" id="CP050854">
    <property type="protein sequence ID" value="QTF08348.1"/>
    <property type="molecule type" value="Genomic_DNA"/>
</dbReference>
<dbReference type="SMART" id="SM00437">
    <property type="entry name" value="TOP1Ac"/>
    <property type="match status" value="1"/>
</dbReference>
<feature type="domain" description="Toprim" evidence="13">
    <location>
        <begin position="3"/>
        <end position="142"/>
    </location>
</feature>
<protein>
    <recommendedName>
        <fullName evidence="11">DNA topoisomerase 1</fullName>
        <ecNumber evidence="11">5.6.2.1</ecNumber>
    </recommendedName>
    <alternativeName>
        <fullName evidence="11">DNA topoisomerase I</fullName>
    </alternativeName>
</protein>
<dbReference type="Gene3D" id="2.70.20.10">
    <property type="entry name" value="Topoisomerase I, domain 3"/>
    <property type="match status" value="1"/>
</dbReference>
<feature type="site" description="Interaction with DNA" evidence="11">
    <location>
        <position position="168"/>
    </location>
</feature>
<evidence type="ECO:0000256" key="7">
    <source>
        <dbReference type="ARBA" id="ARBA00022842"/>
    </source>
</evidence>
<feature type="domain" description="Topo IA-type catalytic" evidence="14">
    <location>
        <begin position="158"/>
        <end position="575"/>
    </location>
</feature>
<evidence type="ECO:0000256" key="8">
    <source>
        <dbReference type="ARBA" id="ARBA00023029"/>
    </source>
</evidence>
<reference evidence="15 16" key="1">
    <citation type="submission" date="2020-03" db="EMBL/GenBank/DDBJ databases">
        <authorList>
            <person name="Bakhshi Ganjeh M."/>
        </authorList>
    </citation>
    <scope>NUCLEOTIDE SEQUENCE [LARGE SCALE GENOMIC DNA]</scope>
    <source>
        <strain evidence="16">Iran 50</strain>
    </source>
</reference>
<comment type="catalytic activity">
    <reaction evidence="1 11">
        <text>ATP-independent breakage of single-stranded DNA, followed by passage and rejoining.</text>
        <dbReference type="EC" id="5.6.2.1"/>
    </reaction>
</comment>
<dbReference type="SMART" id="SM00436">
    <property type="entry name" value="TOP1Bc"/>
    <property type="match status" value="1"/>
</dbReference>
<dbReference type="InterPro" id="IPR005733">
    <property type="entry name" value="TopoI_bac-type"/>
</dbReference>
<keyword evidence="10 11" id="KW-0413">Isomerase</keyword>
<dbReference type="Pfam" id="PF01396">
    <property type="entry name" value="Zn_ribbon_Top1"/>
    <property type="match status" value="2"/>
</dbReference>
<proteinExistence type="inferred from homology"/>
<feature type="site" description="Interaction with DNA" evidence="11">
    <location>
        <position position="177"/>
    </location>
</feature>
<evidence type="ECO:0000256" key="6">
    <source>
        <dbReference type="ARBA" id="ARBA00022833"/>
    </source>
</evidence>
<dbReference type="PROSITE" id="PS00396">
    <property type="entry name" value="TOPO_IA_1"/>
    <property type="match status" value="1"/>
</dbReference>
<evidence type="ECO:0000256" key="9">
    <source>
        <dbReference type="ARBA" id="ARBA00023125"/>
    </source>
</evidence>
<evidence type="ECO:0000313" key="16">
    <source>
        <dbReference type="Proteomes" id="UP000671960"/>
    </source>
</evidence>
<dbReference type="PROSITE" id="PS50880">
    <property type="entry name" value="TOPRIM"/>
    <property type="match status" value="1"/>
</dbReference>
<keyword evidence="7" id="KW-0460">Magnesium</keyword>
<feature type="region of interest" description="Disordered" evidence="12">
    <location>
        <begin position="36"/>
        <end position="62"/>
    </location>
</feature>
<feature type="site" description="Interaction with DNA" evidence="11">
    <location>
        <position position="33"/>
    </location>
</feature>
<feature type="site" description="Interaction with DNA" evidence="11">
    <location>
        <position position="169"/>
    </location>
</feature>
<dbReference type="CDD" id="cd03363">
    <property type="entry name" value="TOPRIM_TopoIA_TopoI"/>
    <property type="match status" value="1"/>
</dbReference>
<keyword evidence="9 11" id="KW-0238">DNA-binding</keyword>
<dbReference type="Pfam" id="PF01131">
    <property type="entry name" value="Topoisom_bac"/>
    <property type="match status" value="1"/>
</dbReference>
<comment type="subunit">
    <text evidence="11">Monomer.</text>
</comment>
<evidence type="ECO:0000256" key="10">
    <source>
        <dbReference type="ARBA" id="ARBA00023235"/>
    </source>
</evidence>
<dbReference type="InterPro" id="IPR013497">
    <property type="entry name" value="Topo_IA_cen"/>
</dbReference>
<dbReference type="InterPro" id="IPR023406">
    <property type="entry name" value="Topo_IA_AS"/>
</dbReference>
<dbReference type="Proteomes" id="UP000671960">
    <property type="component" value="Chromosome"/>
</dbReference>
<dbReference type="InterPro" id="IPR013824">
    <property type="entry name" value="Topo_IA_cen_sub1"/>
</dbReference>
<dbReference type="InterPro" id="IPR003601">
    <property type="entry name" value="Topo_IA_2"/>
</dbReference>
<dbReference type="InterPro" id="IPR006171">
    <property type="entry name" value="TOPRIM_dom"/>
</dbReference>
<dbReference type="Pfam" id="PF01751">
    <property type="entry name" value="Toprim"/>
    <property type="match status" value="1"/>
</dbReference>
<dbReference type="PANTHER" id="PTHR42785:SF1">
    <property type="entry name" value="DNA TOPOISOMERASE"/>
    <property type="match status" value="1"/>
</dbReference>
<comment type="similarity">
    <text evidence="2 11">Belongs to the type IA topoisomerase family.</text>
</comment>
<feature type="site" description="Interaction with DNA" evidence="11">
    <location>
        <position position="507"/>
    </location>
</feature>
<keyword evidence="3" id="KW-0479">Metal-binding</keyword>